<dbReference type="InterPro" id="IPR012337">
    <property type="entry name" value="RNaseH-like_sf"/>
</dbReference>
<protein>
    <recommendedName>
        <fullName evidence="1">RNase H type-1 domain-containing protein</fullName>
    </recommendedName>
</protein>
<sequence>MFELNSDTSPNGDLAGASVVIRDFQGGFGSANGDLAGASVVIRDCQGGFICAILAYPIPVGSVLLPEFMGLKLGLQMAASISVQRLQVELDSQIVEFGLNYREAISVADQLAEMATTMLQGVHLDQHRPQFPEEIHKILPSTAFFYG</sequence>
<dbReference type="Proteomes" id="UP000554482">
    <property type="component" value="Unassembled WGS sequence"/>
</dbReference>
<feature type="domain" description="RNase H type-1" evidence="1">
    <location>
        <begin position="26"/>
        <end position="95"/>
    </location>
</feature>
<name>A0A7J6W698_THATH</name>
<dbReference type="GO" id="GO:0004523">
    <property type="term" value="F:RNA-DNA hybrid ribonuclease activity"/>
    <property type="evidence" value="ECO:0007669"/>
    <property type="project" value="InterPro"/>
</dbReference>
<dbReference type="InterPro" id="IPR053151">
    <property type="entry name" value="RNase_H-like"/>
</dbReference>
<dbReference type="PANTHER" id="PTHR47723">
    <property type="entry name" value="OS05G0353850 PROTEIN"/>
    <property type="match status" value="1"/>
</dbReference>
<dbReference type="EMBL" id="JABWDY010020794">
    <property type="protein sequence ID" value="KAF5192886.1"/>
    <property type="molecule type" value="Genomic_DNA"/>
</dbReference>
<dbReference type="InterPro" id="IPR002156">
    <property type="entry name" value="RNaseH_domain"/>
</dbReference>
<comment type="caution">
    <text evidence="2">The sequence shown here is derived from an EMBL/GenBank/DDBJ whole genome shotgun (WGS) entry which is preliminary data.</text>
</comment>
<dbReference type="Pfam" id="PF13456">
    <property type="entry name" value="RVT_3"/>
    <property type="match status" value="1"/>
</dbReference>
<evidence type="ECO:0000313" key="2">
    <source>
        <dbReference type="EMBL" id="KAF5192886.1"/>
    </source>
</evidence>
<dbReference type="AlphaFoldDB" id="A0A7J6W698"/>
<dbReference type="PANTHER" id="PTHR47723:SF19">
    <property type="entry name" value="POLYNUCLEOTIDYL TRANSFERASE, RIBONUCLEASE H-LIKE SUPERFAMILY PROTEIN"/>
    <property type="match status" value="1"/>
</dbReference>
<reference evidence="2 3" key="1">
    <citation type="submission" date="2020-06" db="EMBL/GenBank/DDBJ databases">
        <title>Transcriptomic and genomic resources for Thalictrum thalictroides and T. hernandezii: Facilitating candidate gene discovery in an emerging model plant lineage.</title>
        <authorList>
            <person name="Arias T."/>
            <person name="Riano-Pachon D.M."/>
            <person name="Di Stilio V.S."/>
        </authorList>
    </citation>
    <scope>NUCLEOTIDE SEQUENCE [LARGE SCALE GENOMIC DNA]</scope>
    <source>
        <strain evidence="3">cv. WT478/WT964</strain>
        <tissue evidence="2">Leaves</tissue>
    </source>
</reference>
<proteinExistence type="predicted"/>
<accession>A0A7J6W698</accession>
<dbReference type="SUPFAM" id="SSF53098">
    <property type="entry name" value="Ribonuclease H-like"/>
    <property type="match status" value="1"/>
</dbReference>
<gene>
    <name evidence="2" type="ORF">FRX31_017527</name>
</gene>
<organism evidence="2 3">
    <name type="scientific">Thalictrum thalictroides</name>
    <name type="common">Rue-anemone</name>
    <name type="synonym">Anemone thalictroides</name>
    <dbReference type="NCBI Taxonomy" id="46969"/>
    <lineage>
        <taxon>Eukaryota</taxon>
        <taxon>Viridiplantae</taxon>
        <taxon>Streptophyta</taxon>
        <taxon>Embryophyta</taxon>
        <taxon>Tracheophyta</taxon>
        <taxon>Spermatophyta</taxon>
        <taxon>Magnoliopsida</taxon>
        <taxon>Ranunculales</taxon>
        <taxon>Ranunculaceae</taxon>
        <taxon>Thalictroideae</taxon>
        <taxon>Thalictrum</taxon>
    </lineage>
</organism>
<dbReference type="CDD" id="cd06222">
    <property type="entry name" value="RNase_H_like"/>
    <property type="match status" value="1"/>
</dbReference>
<dbReference type="InterPro" id="IPR044730">
    <property type="entry name" value="RNase_H-like_dom_plant"/>
</dbReference>
<dbReference type="GO" id="GO:0003676">
    <property type="term" value="F:nucleic acid binding"/>
    <property type="evidence" value="ECO:0007669"/>
    <property type="project" value="InterPro"/>
</dbReference>
<evidence type="ECO:0000313" key="3">
    <source>
        <dbReference type="Proteomes" id="UP000554482"/>
    </source>
</evidence>
<evidence type="ECO:0000259" key="1">
    <source>
        <dbReference type="Pfam" id="PF13456"/>
    </source>
</evidence>
<keyword evidence="3" id="KW-1185">Reference proteome</keyword>